<dbReference type="EMBL" id="JAFCMP010000542">
    <property type="protein sequence ID" value="KAG5175978.1"/>
    <property type="molecule type" value="Genomic_DNA"/>
</dbReference>
<dbReference type="Gene3D" id="6.10.140.2220">
    <property type="match status" value="1"/>
</dbReference>
<dbReference type="AlphaFoldDB" id="A0A835YK69"/>
<dbReference type="InterPro" id="IPR002893">
    <property type="entry name" value="Znf_MYND"/>
</dbReference>
<evidence type="ECO:0000256" key="3">
    <source>
        <dbReference type="ARBA" id="ARBA00022833"/>
    </source>
</evidence>
<keyword evidence="1" id="KW-0479">Metal-binding</keyword>
<accession>A0A835YK69</accession>
<dbReference type="InterPro" id="IPR046341">
    <property type="entry name" value="SET_dom_sf"/>
</dbReference>
<dbReference type="OrthoDB" id="186739at2759"/>
<dbReference type="PANTHER" id="PTHR46455">
    <property type="entry name" value="SET AND MYND DOMAIN CONTAINING, ARTHROPOD-SPECIFIC, MEMBER 4, ISOFORM A"/>
    <property type="match status" value="1"/>
</dbReference>
<evidence type="ECO:0000256" key="1">
    <source>
        <dbReference type="ARBA" id="ARBA00022723"/>
    </source>
</evidence>
<gene>
    <name evidence="6" type="ORF">JKP88DRAFT_336732</name>
</gene>
<evidence type="ECO:0000256" key="2">
    <source>
        <dbReference type="ARBA" id="ARBA00022771"/>
    </source>
</evidence>
<proteinExistence type="predicted"/>
<dbReference type="GO" id="GO:0008270">
    <property type="term" value="F:zinc ion binding"/>
    <property type="evidence" value="ECO:0007669"/>
    <property type="project" value="UniProtKB-KW"/>
</dbReference>
<keyword evidence="7" id="KW-1185">Reference proteome</keyword>
<evidence type="ECO:0000313" key="6">
    <source>
        <dbReference type="EMBL" id="KAG5175978.1"/>
    </source>
</evidence>
<comment type="caution">
    <text evidence="6">The sequence shown here is derived from an EMBL/GenBank/DDBJ whole genome shotgun (WGS) entry which is preliminary data.</text>
</comment>
<evidence type="ECO:0000259" key="5">
    <source>
        <dbReference type="PROSITE" id="PS50865"/>
    </source>
</evidence>
<dbReference type="Gene3D" id="2.170.270.10">
    <property type="entry name" value="SET domain"/>
    <property type="match status" value="1"/>
</dbReference>
<dbReference type="SUPFAM" id="SSF82199">
    <property type="entry name" value="SET domain"/>
    <property type="match status" value="1"/>
</dbReference>
<organism evidence="6 7">
    <name type="scientific">Tribonema minus</name>
    <dbReference type="NCBI Taxonomy" id="303371"/>
    <lineage>
        <taxon>Eukaryota</taxon>
        <taxon>Sar</taxon>
        <taxon>Stramenopiles</taxon>
        <taxon>Ochrophyta</taxon>
        <taxon>PX clade</taxon>
        <taxon>Xanthophyceae</taxon>
        <taxon>Tribonematales</taxon>
        <taxon>Tribonemataceae</taxon>
        <taxon>Tribonema</taxon>
    </lineage>
</organism>
<sequence>MPGADPIECLERVELAPDAQLGTVLRATRALAAGEVVLRERPLVVYAGYTDLMRQVKRMPAKQIAELLGLLRDETMRAPLALEEARSVALPAVREAGGGIDMGVATKLVLLGSSHGFSMPDSPARGGKLVYDLSCMPDENQCRRGFMRLAGATALSCAPNCMRSACATLGYTTLIATRAIAAGEAITRSIVRLTDSTQVRRAELLTRQGHACACARCIAPDVGFGLPCFVECCRGTLAPLLPAVAACLNPDGHTYANKGAGEVTAWTWHCTRCALRLPGGAMLARLSPVTPLSQRLDALYAALSLNATQPCYAAPLAALLADTRRQLCATHIIALSALNLLATLYAAAAARFDDVAAARLADDDGRVITSRARVNALAAKTEMDALRVLECTPAGCDRGAECNAKHPIVAEPGIAHAVNAFKSLQYTSAAAAAEAPGAITTAAAAAAIAAARCPRLVPHLRRYAPVVAGFYGVHSDDAVDMAAALGMHLSRGDSPLCCANCAVAAPRGAAAAAAAVAAAAAAAAELKLCGGCRCVRYCGAACQRAHYARHHKHVCKRLAAVRAGCAAAVEFAARKGARGRGLSG</sequence>
<reference evidence="6" key="1">
    <citation type="submission" date="2021-02" db="EMBL/GenBank/DDBJ databases">
        <title>First Annotated Genome of the Yellow-green Alga Tribonema minus.</title>
        <authorList>
            <person name="Mahan K.M."/>
        </authorList>
    </citation>
    <scope>NUCLEOTIDE SEQUENCE</scope>
    <source>
        <strain evidence="6">UTEX B ZZ1240</strain>
    </source>
</reference>
<keyword evidence="3" id="KW-0862">Zinc</keyword>
<evidence type="ECO:0000313" key="7">
    <source>
        <dbReference type="Proteomes" id="UP000664859"/>
    </source>
</evidence>
<evidence type="ECO:0000256" key="4">
    <source>
        <dbReference type="PROSITE-ProRule" id="PRU00134"/>
    </source>
</evidence>
<dbReference type="Proteomes" id="UP000664859">
    <property type="component" value="Unassembled WGS sequence"/>
</dbReference>
<dbReference type="PROSITE" id="PS50865">
    <property type="entry name" value="ZF_MYND_2"/>
    <property type="match status" value="1"/>
</dbReference>
<name>A0A835YK69_9STRA</name>
<dbReference type="PANTHER" id="PTHR46455:SF5">
    <property type="entry name" value="SET AND MYND DOMAIN CONTAINING, ARTHROPOD-SPECIFIC, MEMBER 4, ISOFORM A"/>
    <property type="match status" value="1"/>
</dbReference>
<dbReference type="SUPFAM" id="SSF144232">
    <property type="entry name" value="HIT/MYND zinc finger-like"/>
    <property type="match status" value="1"/>
</dbReference>
<dbReference type="InterPro" id="IPR053010">
    <property type="entry name" value="SET_SmydA-8"/>
</dbReference>
<protein>
    <recommendedName>
        <fullName evidence="5">MYND-type domain-containing protein</fullName>
    </recommendedName>
</protein>
<keyword evidence="2 4" id="KW-0863">Zinc-finger</keyword>
<feature type="domain" description="MYND-type" evidence="5">
    <location>
        <begin position="498"/>
        <end position="555"/>
    </location>
</feature>